<name>A0A7K0EKG5_9BACT</name>
<dbReference type="PANTHER" id="PTHR46211:SF14">
    <property type="entry name" value="GLYCEROPHOSPHODIESTER PHOSPHODIESTERASE"/>
    <property type="match status" value="1"/>
</dbReference>
<dbReference type="InterPro" id="IPR030395">
    <property type="entry name" value="GP_PDE_dom"/>
</dbReference>
<dbReference type="SUPFAM" id="SSF51695">
    <property type="entry name" value="PLC-like phosphodiesterases"/>
    <property type="match status" value="1"/>
</dbReference>
<dbReference type="Proteomes" id="UP000441754">
    <property type="component" value="Unassembled WGS sequence"/>
</dbReference>
<dbReference type="GO" id="GO:0008081">
    <property type="term" value="F:phosphoric diester hydrolase activity"/>
    <property type="evidence" value="ECO:0007669"/>
    <property type="project" value="InterPro"/>
</dbReference>
<sequence>MMKIYFLSFCLLFPLSIFAQTAISAHRGSSLTAPENTLATFRAVLEMPVNYIEIDVRTTKDGQLVILHDGNLDRTTSGSGPVQQLTLAEVKQLSAGKGFSHQFKDERVPTLKEVCRLIRDWNANRAAKVNLYVDCKAVAPQQLVDELNEFGVLADAVFYGSDGFLASLKQVEPRAKLMPSLKSAEELPGKIEKLHPYAFDVRWSSLTSELIQQIHTQGIQVFSDALDFFENADQYKKAARMGIDVIQTDYVQKVNQALTELKSGK</sequence>
<dbReference type="Pfam" id="PF03009">
    <property type="entry name" value="GDPD"/>
    <property type="match status" value="1"/>
</dbReference>
<gene>
    <name evidence="3" type="ORF">GJJ30_11815</name>
</gene>
<keyword evidence="4" id="KW-1185">Reference proteome</keyword>
<organism evidence="3 4">
    <name type="scientific">Larkinella terrae</name>
    <dbReference type="NCBI Taxonomy" id="2025311"/>
    <lineage>
        <taxon>Bacteria</taxon>
        <taxon>Pseudomonadati</taxon>
        <taxon>Bacteroidota</taxon>
        <taxon>Cytophagia</taxon>
        <taxon>Cytophagales</taxon>
        <taxon>Spirosomataceae</taxon>
        <taxon>Larkinella</taxon>
    </lineage>
</organism>
<dbReference type="GO" id="GO:0006629">
    <property type="term" value="P:lipid metabolic process"/>
    <property type="evidence" value="ECO:0007669"/>
    <property type="project" value="InterPro"/>
</dbReference>
<dbReference type="AlphaFoldDB" id="A0A7K0EKG5"/>
<keyword evidence="1" id="KW-0732">Signal</keyword>
<proteinExistence type="predicted"/>
<dbReference type="PROSITE" id="PS51704">
    <property type="entry name" value="GP_PDE"/>
    <property type="match status" value="1"/>
</dbReference>
<evidence type="ECO:0000256" key="1">
    <source>
        <dbReference type="SAM" id="SignalP"/>
    </source>
</evidence>
<evidence type="ECO:0000313" key="4">
    <source>
        <dbReference type="Proteomes" id="UP000441754"/>
    </source>
</evidence>
<protein>
    <submittedName>
        <fullName evidence="3">Glycerophosphodiester phosphodiesterase</fullName>
    </submittedName>
</protein>
<feature type="domain" description="GP-PDE" evidence="2">
    <location>
        <begin position="21"/>
        <end position="258"/>
    </location>
</feature>
<evidence type="ECO:0000313" key="3">
    <source>
        <dbReference type="EMBL" id="MRS61976.1"/>
    </source>
</evidence>
<comment type="caution">
    <text evidence="3">The sequence shown here is derived from an EMBL/GenBank/DDBJ whole genome shotgun (WGS) entry which is preliminary data.</text>
</comment>
<dbReference type="OrthoDB" id="384721at2"/>
<dbReference type="EMBL" id="WJXZ01000006">
    <property type="protein sequence ID" value="MRS61976.1"/>
    <property type="molecule type" value="Genomic_DNA"/>
</dbReference>
<dbReference type="PANTHER" id="PTHR46211">
    <property type="entry name" value="GLYCEROPHOSPHORYL DIESTER PHOSPHODIESTERASE"/>
    <property type="match status" value="1"/>
</dbReference>
<reference evidence="3 4" key="1">
    <citation type="journal article" date="2018" name="Antonie Van Leeuwenhoek">
        <title>Larkinella terrae sp. nov., isolated from soil on Jeju Island, South Korea.</title>
        <authorList>
            <person name="Ten L.N."/>
            <person name="Jeon J."/>
            <person name="Park S.J."/>
            <person name="Park S."/>
            <person name="Lee S.Y."/>
            <person name="Kim M.K."/>
            <person name="Jung H.Y."/>
        </authorList>
    </citation>
    <scope>NUCLEOTIDE SEQUENCE [LARGE SCALE GENOMIC DNA]</scope>
    <source>
        <strain evidence="3 4">KCTC 52001</strain>
    </source>
</reference>
<feature type="signal peptide" evidence="1">
    <location>
        <begin position="1"/>
        <end position="19"/>
    </location>
</feature>
<dbReference type="Gene3D" id="3.20.20.190">
    <property type="entry name" value="Phosphatidylinositol (PI) phosphodiesterase"/>
    <property type="match status" value="1"/>
</dbReference>
<feature type="chain" id="PRO_5029491729" evidence="1">
    <location>
        <begin position="20"/>
        <end position="265"/>
    </location>
</feature>
<evidence type="ECO:0000259" key="2">
    <source>
        <dbReference type="PROSITE" id="PS51704"/>
    </source>
</evidence>
<accession>A0A7K0EKG5</accession>
<dbReference type="InterPro" id="IPR017946">
    <property type="entry name" value="PLC-like_Pdiesterase_TIM-brl"/>
</dbReference>
<dbReference type="RefSeq" id="WP_154175361.1">
    <property type="nucleotide sequence ID" value="NZ_WJXZ01000006.1"/>
</dbReference>
<dbReference type="CDD" id="cd08566">
    <property type="entry name" value="GDPD_AtGDE_like"/>
    <property type="match status" value="1"/>
</dbReference>